<dbReference type="EMBL" id="JAXLPB010000002">
    <property type="protein sequence ID" value="MDY8108976.1"/>
    <property type="molecule type" value="Genomic_DNA"/>
</dbReference>
<gene>
    <name evidence="3" type="ORF">U0C82_07450</name>
</gene>
<accession>A0ABU5I0Q2</accession>
<dbReference type="SUPFAM" id="SSF47413">
    <property type="entry name" value="lambda repressor-like DNA-binding domains"/>
    <property type="match status" value="1"/>
</dbReference>
<evidence type="ECO:0000313" key="3">
    <source>
        <dbReference type="EMBL" id="MDY8108976.1"/>
    </source>
</evidence>
<dbReference type="InterPro" id="IPR001387">
    <property type="entry name" value="Cro/C1-type_HTH"/>
</dbReference>
<dbReference type="CDD" id="cd00093">
    <property type="entry name" value="HTH_XRE"/>
    <property type="match status" value="1"/>
</dbReference>
<dbReference type="RefSeq" id="WP_322186439.1">
    <property type="nucleotide sequence ID" value="NZ_JAXLPB010000002.1"/>
</dbReference>
<protein>
    <submittedName>
        <fullName evidence="3">Helix-turn-helix transcriptional regulator</fullName>
    </submittedName>
</protein>
<dbReference type="Gene3D" id="1.10.260.40">
    <property type="entry name" value="lambda repressor-like DNA-binding domains"/>
    <property type="match status" value="1"/>
</dbReference>
<dbReference type="Pfam" id="PF13560">
    <property type="entry name" value="HTH_31"/>
    <property type="match status" value="1"/>
</dbReference>
<name>A0ABU5I0Q2_9HYPH</name>
<evidence type="ECO:0000256" key="1">
    <source>
        <dbReference type="SAM" id="MobiDB-lite"/>
    </source>
</evidence>
<comment type="caution">
    <text evidence="3">The sequence shown here is derived from an EMBL/GenBank/DDBJ whole genome shotgun (WGS) entry which is preliminary data.</text>
</comment>
<sequence>MTPFGEQVRALRRERGMTQAEMAAAIGVSNAYLSALEHGRRGKPTFDLVHRIIGCLGVIWDDAEELLRLADRSHPKITIDTGGLDPDATHLANRLAETIGYLAADDRRDILAIVERAEGRAKGGRPVTNSQGERRSDRT</sequence>
<dbReference type="SMART" id="SM00530">
    <property type="entry name" value="HTH_XRE"/>
    <property type="match status" value="1"/>
</dbReference>
<evidence type="ECO:0000259" key="2">
    <source>
        <dbReference type="PROSITE" id="PS50943"/>
    </source>
</evidence>
<organism evidence="3 4">
    <name type="scientific">Fulvimarina uroteuthidis</name>
    <dbReference type="NCBI Taxonomy" id="3098149"/>
    <lineage>
        <taxon>Bacteria</taxon>
        <taxon>Pseudomonadati</taxon>
        <taxon>Pseudomonadota</taxon>
        <taxon>Alphaproteobacteria</taxon>
        <taxon>Hyphomicrobiales</taxon>
        <taxon>Aurantimonadaceae</taxon>
        <taxon>Fulvimarina</taxon>
    </lineage>
</organism>
<reference evidence="3 4" key="1">
    <citation type="submission" date="2023-12" db="EMBL/GenBank/DDBJ databases">
        <title>Description of Novel Strain Fulvimarina sp. 2208YS6-2-32 isolated from Uroteuthis (Photololigo) edulis.</title>
        <authorList>
            <person name="Park J.-S."/>
        </authorList>
    </citation>
    <scope>NUCLEOTIDE SEQUENCE [LARGE SCALE GENOMIC DNA]</scope>
    <source>
        <strain evidence="3 4">2208YS6-2-32</strain>
    </source>
</reference>
<dbReference type="Proteomes" id="UP001294412">
    <property type="component" value="Unassembled WGS sequence"/>
</dbReference>
<feature type="region of interest" description="Disordered" evidence="1">
    <location>
        <begin position="120"/>
        <end position="139"/>
    </location>
</feature>
<feature type="domain" description="HTH cro/C1-type" evidence="2">
    <location>
        <begin position="8"/>
        <end position="66"/>
    </location>
</feature>
<proteinExistence type="predicted"/>
<dbReference type="PROSITE" id="PS50943">
    <property type="entry name" value="HTH_CROC1"/>
    <property type="match status" value="1"/>
</dbReference>
<keyword evidence="4" id="KW-1185">Reference proteome</keyword>
<dbReference type="InterPro" id="IPR010982">
    <property type="entry name" value="Lambda_DNA-bd_dom_sf"/>
</dbReference>
<evidence type="ECO:0000313" key="4">
    <source>
        <dbReference type="Proteomes" id="UP001294412"/>
    </source>
</evidence>